<evidence type="ECO:0000256" key="2">
    <source>
        <dbReference type="ARBA" id="ARBA00010535"/>
    </source>
</evidence>
<keyword evidence="7" id="KW-0520">NAD</keyword>
<feature type="transmembrane region" description="Helical" evidence="9">
    <location>
        <begin position="279"/>
        <end position="300"/>
    </location>
</feature>
<evidence type="ECO:0000256" key="9">
    <source>
        <dbReference type="SAM" id="Phobius"/>
    </source>
</evidence>
<dbReference type="EMBL" id="KY952166">
    <property type="protein sequence ID" value="ATD85501.1"/>
    <property type="molecule type" value="Genomic_DNA"/>
</dbReference>
<keyword evidence="6 9" id="KW-0472">Membrane</keyword>
<dbReference type="GO" id="GO:0008137">
    <property type="term" value="F:NADH dehydrogenase (ubiquinone) activity"/>
    <property type="evidence" value="ECO:0007669"/>
    <property type="project" value="UniProtKB-EC"/>
</dbReference>
<feature type="transmembrane region" description="Helical" evidence="9">
    <location>
        <begin position="6"/>
        <end position="30"/>
    </location>
</feature>
<keyword evidence="5 9" id="KW-1133">Transmembrane helix</keyword>
<dbReference type="EC" id="7.1.1.2" evidence="8"/>
<comment type="subcellular location">
    <subcellularLocation>
        <location evidence="1">Membrane</location>
        <topology evidence="1">Multi-pass membrane protein</topology>
    </subcellularLocation>
    <subcellularLocation>
        <location evidence="7">Mitochondrion inner membrane</location>
        <topology evidence="7">Multi-pass membrane protein</topology>
    </subcellularLocation>
</comment>
<feature type="transmembrane region" description="Helical" evidence="9">
    <location>
        <begin position="144"/>
        <end position="171"/>
    </location>
</feature>
<evidence type="ECO:0000256" key="3">
    <source>
        <dbReference type="ARBA" id="ARBA00021009"/>
    </source>
</evidence>
<keyword evidence="4 7" id="KW-0812">Transmembrane</keyword>
<name>A0A384WCY9_9TREM</name>
<accession>A0A384WCY9</accession>
<proteinExistence type="inferred from homology"/>
<gene>
    <name evidence="10" type="primary">nad1</name>
</gene>
<evidence type="ECO:0000256" key="7">
    <source>
        <dbReference type="RuleBase" id="RU000471"/>
    </source>
</evidence>
<organism evidence="10">
    <name type="scientific">Paragonimus heterotremus</name>
    <dbReference type="NCBI Taxonomy" id="100268"/>
    <lineage>
        <taxon>Eukaryota</taxon>
        <taxon>Metazoa</taxon>
        <taxon>Spiralia</taxon>
        <taxon>Lophotrochozoa</taxon>
        <taxon>Platyhelminthes</taxon>
        <taxon>Trematoda</taxon>
        <taxon>Digenea</taxon>
        <taxon>Plagiorchiida</taxon>
        <taxon>Troglotremata</taxon>
        <taxon>Troglotrematidae</taxon>
        <taxon>Paragonimus</taxon>
    </lineage>
</organism>
<protein>
    <recommendedName>
        <fullName evidence="3 8">NADH-ubiquinone oxidoreductase chain 1</fullName>
        <ecNumber evidence="8">7.1.1.2</ecNumber>
    </recommendedName>
</protein>
<evidence type="ECO:0000256" key="5">
    <source>
        <dbReference type="ARBA" id="ARBA00022989"/>
    </source>
</evidence>
<feature type="transmembrane region" description="Helical" evidence="9">
    <location>
        <begin position="111"/>
        <end position="132"/>
    </location>
</feature>
<evidence type="ECO:0000313" key="10">
    <source>
        <dbReference type="EMBL" id="ATD85501.1"/>
    </source>
</evidence>
<reference evidence="10" key="1">
    <citation type="submission" date="2017-04" db="EMBL/GenBank/DDBJ databases">
        <title>The near-complete mitochondrial genome of Paragonimus heterotremus Chen and Hsia, 1964: comparative mitogenomic insights of the zoonotic Paragonimus spp in the family Paragonimidae (Trematoda: Platyhelminthes).</title>
        <authorList>
            <person name="Le T.H."/>
            <person name="Do T.R."/>
            <person name="Nguyen T.K."/>
            <person name="Nguyen T.B.N."/>
            <person name="Doan T.T.H."/>
            <person name="Agatsuma T."/>
            <person name="Blair D."/>
        </authorList>
    </citation>
    <scope>NUCLEOTIDE SEQUENCE</scope>
    <source>
        <strain evidence="10">LC</strain>
    </source>
</reference>
<sequence>MVSLLVSGYLFLSTFLSFGLIMLFVAFFILGERKVLGYIQFRKGPNKVGVSGLLQSFADLLKLVIKLKVSSFQGRSWLSWWGVYALIFLGSLYCVFFSLSHSGLSSSNSALWLLVITSITGYSLLSVGWGSYNKYALLSCLRSAFGSITFEACFMCVVLLLAIISGVYSLGPYLERSFLVFLVLPSCYALWLVGILCECNRTPLDYAEAESELVSGLNTEYCNVPFTCLFACEYLIMFIFSWLSGVIFWGGAGVLMLSVLHVVFFIWSRATLPRIRYDYFVRFMWKWAVLVLVFSFFLVLV</sequence>
<dbReference type="Pfam" id="PF00146">
    <property type="entry name" value="NADHdh"/>
    <property type="match status" value="1"/>
</dbReference>
<evidence type="ECO:0000256" key="6">
    <source>
        <dbReference type="ARBA" id="ARBA00023136"/>
    </source>
</evidence>
<dbReference type="PANTHER" id="PTHR11432">
    <property type="entry name" value="NADH DEHYDROGENASE SUBUNIT 1"/>
    <property type="match status" value="1"/>
</dbReference>
<keyword evidence="8 10" id="KW-0496">Mitochondrion</keyword>
<keyword evidence="8" id="KW-0830">Ubiquinone</keyword>
<feature type="transmembrane region" description="Helical" evidence="9">
    <location>
        <begin position="177"/>
        <end position="200"/>
    </location>
</feature>
<comment type="similarity">
    <text evidence="2 7">Belongs to the complex I subunit 1 family.</text>
</comment>
<dbReference type="GO" id="GO:0009060">
    <property type="term" value="P:aerobic respiration"/>
    <property type="evidence" value="ECO:0007669"/>
    <property type="project" value="TreeGrafter"/>
</dbReference>
<dbReference type="GO" id="GO:0003954">
    <property type="term" value="F:NADH dehydrogenase activity"/>
    <property type="evidence" value="ECO:0007669"/>
    <property type="project" value="TreeGrafter"/>
</dbReference>
<comment type="catalytic activity">
    <reaction evidence="8">
        <text>a ubiquinone + NADH + 5 H(+)(in) = a ubiquinol + NAD(+) + 4 H(+)(out)</text>
        <dbReference type="Rhea" id="RHEA:29091"/>
        <dbReference type="Rhea" id="RHEA-COMP:9565"/>
        <dbReference type="Rhea" id="RHEA-COMP:9566"/>
        <dbReference type="ChEBI" id="CHEBI:15378"/>
        <dbReference type="ChEBI" id="CHEBI:16389"/>
        <dbReference type="ChEBI" id="CHEBI:17976"/>
        <dbReference type="ChEBI" id="CHEBI:57540"/>
        <dbReference type="ChEBI" id="CHEBI:57945"/>
        <dbReference type="EC" id="7.1.1.2"/>
    </reaction>
</comment>
<feature type="transmembrane region" description="Helical" evidence="9">
    <location>
        <begin position="246"/>
        <end position="267"/>
    </location>
</feature>
<evidence type="ECO:0000256" key="8">
    <source>
        <dbReference type="RuleBase" id="RU000473"/>
    </source>
</evidence>
<evidence type="ECO:0000256" key="4">
    <source>
        <dbReference type="ARBA" id="ARBA00022692"/>
    </source>
</evidence>
<evidence type="ECO:0000256" key="1">
    <source>
        <dbReference type="ARBA" id="ARBA00004141"/>
    </source>
</evidence>
<dbReference type="GO" id="GO:0005743">
    <property type="term" value="C:mitochondrial inner membrane"/>
    <property type="evidence" value="ECO:0007669"/>
    <property type="project" value="UniProtKB-SubCell"/>
</dbReference>
<feature type="transmembrane region" description="Helical" evidence="9">
    <location>
        <begin position="77"/>
        <end position="99"/>
    </location>
</feature>
<dbReference type="AlphaFoldDB" id="A0A384WCY9"/>
<geneLocation type="mitochondrion" evidence="10"/>
<dbReference type="InterPro" id="IPR001694">
    <property type="entry name" value="NADH_UbQ_OxRdtase_su1/FPO"/>
</dbReference>
<dbReference type="PANTHER" id="PTHR11432:SF3">
    <property type="entry name" value="NADH-UBIQUINONE OXIDOREDUCTASE CHAIN 1"/>
    <property type="match status" value="1"/>
</dbReference>